<dbReference type="InterPro" id="IPR036249">
    <property type="entry name" value="Thioredoxin-like_sf"/>
</dbReference>
<name>A0A174N5G4_PHOVU</name>
<dbReference type="InterPro" id="IPR013766">
    <property type="entry name" value="Thioredoxin_domain"/>
</dbReference>
<feature type="signal peptide" evidence="2">
    <location>
        <begin position="1"/>
        <end position="19"/>
    </location>
</feature>
<evidence type="ECO:0000256" key="2">
    <source>
        <dbReference type="SAM" id="SignalP"/>
    </source>
</evidence>
<reference evidence="4 8" key="1">
    <citation type="submission" date="2015-09" db="EMBL/GenBank/DDBJ databases">
        <authorList>
            <consortium name="Pathogen Informatics"/>
        </authorList>
    </citation>
    <scope>NUCLEOTIDE SEQUENCE [LARGE SCALE GENOMIC DNA]</scope>
    <source>
        <strain evidence="4 8">2789STDY5834842</strain>
    </source>
</reference>
<feature type="domain" description="Thioredoxin" evidence="3">
    <location>
        <begin position="253"/>
        <end position="394"/>
    </location>
</feature>
<dbReference type="InterPro" id="IPR017937">
    <property type="entry name" value="Thioredoxin_CS"/>
</dbReference>
<proteinExistence type="predicted"/>
<dbReference type="AlphaFoldDB" id="A0A174N5G4"/>
<feature type="domain" description="Thioredoxin" evidence="3">
    <location>
        <begin position="753"/>
        <end position="890"/>
    </location>
</feature>
<dbReference type="Gene3D" id="3.40.30.10">
    <property type="entry name" value="Glutaredoxin"/>
    <property type="match status" value="2"/>
</dbReference>
<dbReference type="Proteomes" id="UP000095333">
    <property type="component" value="Unassembled WGS sequence"/>
</dbReference>
<evidence type="ECO:0000313" key="4">
    <source>
        <dbReference type="EMBL" id="CUN62630.1"/>
    </source>
</evidence>
<dbReference type="GO" id="GO:0016209">
    <property type="term" value="F:antioxidant activity"/>
    <property type="evidence" value="ECO:0007669"/>
    <property type="project" value="InterPro"/>
</dbReference>
<keyword evidence="2" id="KW-0732">Signal</keyword>
<evidence type="ECO:0000313" key="8">
    <source>
        <dbReference type="Proteomes" id="UP000095333"/>
    </source>
</evidence>
<organism evidence="7 9">
    <name type="scientific">Phocaeicola vulgatus</name>
    <name type="common">Bacteroides vulgatus</name>
    <dbReference type="NCBI Taxonomy" id="821"/>
    <lineage>
        <taxon>Bacteria</taxon>
        <taxon>Pseudomonadati</taxon>
        <taxon>Bacteroidota</taxon>
        <taxon>Bacteroidia</taxon>
        <taxon>Bacteroidales</taxon>
        <taxon>Bacteroidaceae</taxon>
        <taxon>Phocaeicola</taxon>
    </lineage>
</organism>
<dbReference type="PROSITE" id="PS51352">
    <property type="entry name" value="THIOREDOXIN_2"/>
    <property type="match status" value="2"/>
</dbReference>
<dbReference type="EMBL" id="CYZI01000002">
    <property type="protein sequence ID" value="CUN62630.1"/>
    <property type="molecule type" value="Genomic_DNA"/>
</dbReference>
<dbReference type="InterPro" id="IPR050553">
    <property type="entry name" value="Thioredoxin_ResA/DsbE_sf"/>
</dbReference>
<evidence type="ECO:0000313" key="7">
    <source>
        <dbReference type="EMBL" id="RHH74406.1"/>
    </source>
</evidence>
<protein>
    <submittedName>
        <fullName evidence="4">Alkyl hydroperoxide reductase</fullName>
    </submittedName>
    <submittedName>
        <fullName evidence="7">DUF4369 domain-containing protein</fullName>
    </submittedName>
    <submittedName>
        <fullName evidence="6">TlpA disulfide reductase family protein</fullName>
    </submittedName>
    <submittedName>
        <fullName evidence="5">TlpA family protein disulfide reductase</fullName>
    </submittedName>
</protein>
<dbReference type="EMBL" id="JAWDET010000006">
    <property type="protein sequence ID" value="MDU0239569.1"/>
    <property type="molecule type" value="Genomic_DNA"/>
</dbReference>
<dbReference type="Proteomes" id="UP001181239">
    <property type="component" value="Unassembled WGS sequence"/>
</dbReference>
<dbReference type="CDD" id="cd02966">
    <property type="entry name" value="TlpA_like_family"/>
    <property type="match status" value="2"/>
</dbReference>
<accession>A0A174N5G4</accession>
<dbReference type="EMBL" id="JAJCQG010000012">
    <property type="protein sequence ID" value="MCB7280438.1"/>
    <property type="molecule type" value="Genomic_DNA"/>
</dbReference>
<dbReference type="EMBL" id="QRKA01000035">
    <property type="protein sequence ID" value="RHH74406.1"/>
    <property type="molecule type" value="Genomic_DNA"/>
</dbReference>
<dbReference type="Pfam" id="PF00578">
    <property type="entry name" value="AhpC-TSA"/>
    <property type="match status" value="2"/>
</dbReference>
<reference evidence="5" key="3">
    <citation type="submission" date="2021-10" db="EMBL/GenBank/DDBJ databases">
        <title>Collection of gut derived symbiotic bacterial strains cultured from healthy donors.</title>
        <authorList>
            <person name="Lin H."/>
            <person name="Littmann E."/>
            <person name="Kohout C."/>
            <person name="Pamer E.G."/>
        </authorList>
    </citation>
    <scope>NUCLEOTIDE SEQUENCE</scope>
    <source>
        <strain evidence="5">DFI.1.167</strain>
    </source>
</reference>
<evidence type="ECO:0000313" key="6">
    <source>
        <dbReference type="EMBL" id="MDU0239569.1"/>
    </source>
</evidence>
<dbReference type="PROSITE" id="PS00194">
    <property type="entry name" value="THIOREDOXIN_1"/>
    <property type="match status" value="1"/>
</dbReference>
<feature type="chain" id="PRO_5014252034" evidence="2">
    <location>
        <begin position="20"/>
        <end position="891"/>
    </location>
</feature>
<dbReference type="GO" id="GO:0016491">
    <property type="term" value="F:oxidoreductase activity"/>
    <property type="evidence" value="ECO:0007669"/>
    <property type="project" value="InterPro"/>
</dbReference>
<reference evidence="6" key="4">
    <citation type="submission" date="2023-10" db="EMBL/GenBank/DDBJ databases">
        <title>Genome of Potential pathogenic bacteria in Crohn's disease.</title>
        <authorList>
            <person name="Rodriguez-Palacios A."/>
        </authorList>
    </citation>
    <scope>NUCLEOTIDE SEQUENCE</scope>
    <source>
        <strain evidence="6">CavFT-hAR11</strain>
    </source>
</reference>
<evidence type="ECO:0000313" key="5">
    <source>
        <dbReference type="EMBL" id="MCB7280438.1"/>
    </source>
</evidence>
<evidence type="ECO:0000259" key="3">
    <source>
        <dbReference type="PROSITE" id="PS51352"/>
    </source>
</evidence>
<dbReference type="Proteomes" id="UP000283713">
    <property type="component" value="Unassembled WGS sequence"/>
</dbReference>
<dbReference type="RefSeq" id="WP_080705356.1">
    <property type="nucleotide sequence ID" value="NZ_AP025232.1"/>
</dbReference>
<dbReference type="Proteomes" id="UP001199363">
    <property type="component" value="Unassembled WGS sequence"/>
</dbReference>
<evidence type="ECO:0000313" key="9">
    <source>
        <dbReference type="Proteomes" id="UP000283713"/>
    </source>
</evidence>
<reference evidence="7 9" key="2">
    <citation type="submission" date="2018-08" db="EMBL/GenBank/DDBJ databases">
        <title>A genome reference for cultivated species of the human gut microbiota.</title>
        <authorList>
            <person name="Zou Y."/>
            <person name="Xue W."/>
            <person name="Luo G."/>
        </authorList>
    </citation>
    <scope>NUCLEOTIDE SEQUENCE [LARGE SCALE GENOMIC DNA]</scope>
    <source>
        <strain evidence="7 9">AM16-6</strain>
    </source>
</reference>
<dbReference type="PANTHER" id="PTHR42852">
    <property type="entry name" value="THIOL:DISULFIDE INTERCHANGE PROTEIN DSBE"/>
    <property type="match status" value="1"/>
</dbReference>
<evidence type="ECO:0000256" key="1">
    <source>
        <dbReference type="ARBA" id="ARBA00023284"/>
    </source>
</evidence>
<sequence>MKNVILMALLCMGFFSAQAQNEFTIQGKVKGLKDGTVVTLFRTEGNVGSSIANDTVKNESFFFKEKAEDQEIGKYSISCYGAEGFPPMGLDIWAAPGAKINISGNNTYIYTWKVKSPVEQQKVRSGFVDSSRELWNEFQKTVLEYYKSMDAMYAGNLNEEQKKSLRTRCDSLRYVQDEINLKIDARTIERLKATPVSEVWLEELKRLAQESVYMKGFPYKDEVVSIYNGLSETDKKTDSGKTIHTCLFPPVVVNEGDEMVDADLFDLEGKIHHLADYKGKYMLVDIWSSGCGPCIMALPEMKEISNQYKDKLTVISLSSDPEKTWKRASGQHEMIWENLNDLQGMNGLYAKYGVRGIPSYILISPQGKVLKKWTGYGKGSLKQKIRRWVDTPSYAMSMVASETTTIVNYPTVRTSNTDIHEIRQVELSDTAAIVRVHGYYIPKYWIQVSSSIALIADNGTVCPLKRAEGITLDQHFFMPESGEADYTFFFEPLPKGTKTFDMVERNVATPDKLEGIALTMPHTYTITGHLEGVEDGTSIGLWLSEGSMFKRLVNMPLKNGMFFFTGSCTKNECSEVLVRGEGSGFPGTSLSVWVEPDARIVIKGKDRLYTDWRIESNVEEQKVMEHFRGAVKKWEEQDQKLMIQTAQLFETMSSVKQQEKEEKKIWDKVKKVYAQQDVLRLKSAPVIIKIMQETEVTLVWIKKLNELSYLYKFNAGFKQKAEVVALYNRLSEKDKELDCVKDLTVRLFPPTVVEVGDDMADADLYDVNGKIHHLSDFKGKYILIDFWSQGCAPCLQSLPELKEITEHYKERLTVVSLSEDTEKNWKSFSSAKQLSGNNFNDLQGRHGLYARYGVRGIPYYVFISPEGKIMTTWGGYGEGSLKAKMKELLGE</sequence>
<keyword evidence="1" id="KW-0676">Redox-active center</keyword>
<dbReference type="InterPro" id="IPR000866">
    <property type="entry name" value="AhpC/TSA"/>
</dbReference>
<gene>
    <name evidence="4" type="primary">trxA_2</name>
    <name evidence="7" type="ORF">DW193_19045</name>
    <name evidence="4" type="ORF">ERS852457_00514</name>
    <name evidence="5" type="ORF">LI282_05230</name>
    <name evidence="6" type="ORF">RVH43_02695</name>
</gene>
<dbReference type="PANTHER" id="PTHR42852:SF13">
    <property type="entry name" value="PROTEIN DIPZ"/>
    <property type="match status" value="1"/>
</dbReference>
<dbReference type="SUPFAM" id="SSF52833">
    <property type="entry name" value="Thioredoxin-like"/>
    <property type="match status" value="2"/>
</dbReference>